<gene>
    <name evidence="1" type="ORF">E5329_08475</name>
</gene>
<comment type="caution">
    <text evidence="1">The sequence shown here is derived from an EMBL/GenBank/DDBJ whole genome shotgun (WGS) entry which is preliminary data.</text>
</comment>
<evidence type="ECO:0000313" key="2">
    <source>
        <dbReference type="Proteomes" id="UP000304953"/>
    </source>
</evidence>
<dbReference type="Proteomes" id="UP000304953">
    <property type="component" value="Unassembled WGS sequence"/>
</dbReference>
<proteinExistence type="predicted"/>
<dbReference type="EMBL" id="SRYA01000013">
    <property type="protein sequence ID" value="TGY96784.1"/>
    <property type="molecule type" value="Genomic_DNA"/>
</dbReference>
<reference evidence="1" key="1">
    <citation type="submission" date="2019-04" db="EMBL/GenBank/DDBJ databases">
        <title>Microbes associate with the intestines of laboratory mice.</title>
        <authorList>
            <person name="Navarre W."/>
            <person name="Wong E."/>
            <person name="Huang K."/>
            <person name="Tropini C."/>
            <person name="Ng K."/>
            <person name="Yu B."/>
        </authorList>
    </citation>
    <scope>NUCLEOTIDE SEQUENCE</scope>
    <source>
        <strain evidence="1">NM01_1-7b</strain>
    </source>
</reference>
<protein>
    <submittedName>
        <fullName evidence="1">FAD-dependent oxidoreductase</fullName>
    </submittedName>
</protein>
<name>A0AC61RYF5_9FIRM</name>
<accession>A0AC61RYF5</accession>
<evidence type="ECO:0000313" key="1">
    <source>
        <dbReference type="EMBL" id="TGY96784.1"/>
    </source>
</evidence>
<keyword evidence="2" id="KW-1185">Reference proteome</keyword>
<sequence>MESVWKKTAEIPSREKLKENIHTKAVVIGAGMTGILTAYMLQEQGVETVVLEAGRIAGGQTCNTTAKITSQHNLIYAYLMEKFGEEKAAMYAHANQQAIEDYARIIEKEKIACDFQRKPAYLYSREKERIEELENEAKWATLLGIPAEFVTETELPFPVAGAVRFANQGQFHPLKFIGKIAEKLTIYEESRVVRLKDNCAFTEHGMAEGEHVIFAVHYPWQIVPGYYFLRMHQERSYVIALDISEWEKIDGMYLGIEPEGYSFRTMEKDGKRILLLGGGSHRTGENTSGERYELLRKKAEEWFPKSREIAHWSAQDCMPMDKIPYIGYFSSEIPNWYVATGFGKWGMTSAMAAASVIRDMVLGKEHEDEKVYAPQRFPVSALSKNFTENTIQAVKGLTKQAVSAQEFPGKCTHMGCKLEKNADEGTWECPCHGSCFTNEGELLHGPAQYGFELLQKD</sequence>
<organism evidence="1 2">
    <name type="scientific">Petralouisia muris</name>
    <dbReference type="NCBI Taxonomy" id="3032872"/>
    <lineage>
        <taxon>Bacteria</taxon>
        <taxon>Bacillati</taxon>
        <taxon>Bacillota</taxon>
        <taxon>Clostridia</taxon>
        <taxon>Lachnospirales</taxon>
        <taxon>Lachnospiraceae</taxon>
        <taxon>Petralouisia</taxon>
    </lineage>
</organism>